<feature type="region of interest" description="Disordered" evidence="1">
    <location>
        <begin position="95"/>
        <end position="114"/>
    </location>
</feature>
<dbReference type="EMBL" id="MU857632">
    <property type="protein sequence ID" value="KAK4248772.1"/>
    <property type="molecule type" value="Genomic_DNA"/>
</dbReference>
<evidence type="ECO:0000313" key="3">
    <source>
        <dbReference type="Proteomes" id="UP001303647"/>
    </source>
</evidence>
<gene>
    <name evidence="2" type="ORF">C7999DRAFT_13291</name>
</gene>
<sequence length="129" mass="14231">SLAPSRLAVIRQSTVSAIRAKSWVSWDRIRERDEWEELDGLEEIIKDVERKQAAINIQVARIKTGLAEMDPLCSEATDKAQELITRIEKLGSAAQLPPRGTQVKTPTIPRSPGVPAAHYINGVRHSAGI</sequence>
<dbReference type="Proteomes" id="UP001303647">
    <property type="component" value="Unassembled WGS sequence"/>
</dbReference>
<reference evidence="2" key="2">
    <citation type="submission" date="2023-05" db="EMBL/GenBank/DDBJ databases">
        <authorList>
            <consortium name="Lawrence Berkeley National Laboratory"/>
            <person name="Steindorff A."/>
            <person name="Hensen N."/>
            <person name="Bonometti L."/>
            <person name="Westerberg I."/>
            <person name="Brannstrom I.O."/>
            <person name="Guillou S."/>
            <person name="Cros-Aarteil S."/>
            <person name="Calhoun S."/>
            <person name="Haridas S."/>
            <person name="Kuo A."/>
            <person name="Mondo S."/>
            <person name="Pangilinan J."/>
            <person name="Riley R."/>
            <person name="Labutti K."/>
            <person name="Andreopoulos B."/>
            <person name="Lipzen A."/>
            <person name="Chen C."/>
            <person name="Yanf M."/>
            <person name="Daum C."/>
            <person name="Ng V."/>
            <person name="Clum A."/>
            <person name="Ohm R."/>
            <person name="Martin F."/>
            <person name="Silar P."/>
            <person name="Natvig D."/>
            <person name="Lalanne C."/>
            <person name="Gautier V."/>
            <person name="Ament-Velasquez S.L."/>
            <person name="Kruys A."/>
            <person name="Hutchinson M.I."/>
            <person name="Powell A.J."/>
            <person name="Barry K."/>
            <person name="Miller A.N."/>
            <person name="Grigoriev I.V."/>
            <person name="Debuchy R."/>
            <person name="Gladieux P."/>
            <person name="Thoren M.H."/>
            <person name="Johannesson H."/>
        </authorList>
    </citation>
    <scope>NUCLEOTIDE SEQUENCE</scope>
    <source>
        <strain evidence="2">CBS 359.72</strain>
    </source>
</reference>
<keyword evidence="3" id="KW-1185">Reference proteome</keyword>
<organism evidence="2 3">
    <name type="scientific">Corynascus novoguineensis</name>
    <dbReference type="NCBI Taxonomy" id="1126955"/>
    <lineage>
        <taxon>Eukaryota</taxon>
        <taxon>Fungi</taxon>
        <taxon>Dikarya</taxon>
        <taxon>Ascomycota</taxon>
        <taxon>Pezizomycotina</taxon>
        <taxon>Sordariomycetes</taxon>
        <taxon>Sordariomycetidae</taxon>
        <taxon>Sordariales</taxon>
        <taxon>Chaetomiaceae</taxon>
        <taxon>Corynascus</taxon>
    </lineage>
</organism>
<protein>
    <submittedName>
        <fullName evidence="2">Uncharacterized protein</fullName>
    </submittedName>
</protein>
<reference evidence="2" key="1">
    <citation type="journal article" date="2023" name="Mol. Phylogenet. Evol.">
        <title>Genome-scale phylogeny and comparative genomics of the fungal order Sordariales.</title>
        <authorList>
            <person name="Hensen N."/>
            <person name="Bonometti L."/>
            <person name="Westerberg I."/>
            <person name="Brannstrom I.O."/>
            <person name="Guillou S."/>
            <person name="Cros-Aarteil S."/>
            <person name="Calhoun S."/>
            <person name="Haridas S."/>
            <person name="Kuo A."/>
            <person name="Mondo S."/>
            <person name="Pangilinan J."/>
            <person name="Riley R."/>
            <person name="LaButti K."/>
            <person name="Andreopoulos B."/>
            <person name="Lipzen A."/>
            <person name="Chen C."/>
            <person name="Yan M."/>
            <person name="Daum C."/>
            <person name="Ng V."/>
            <person name="Clum A."/>
            <person name="Steindorff A."/>
            <person name="Ohm R.A."/>
            <person name="Martin F."/>
            <person name="Silar P."/>
            <person name="Natvig D.O."/>
            <person name="Lalanne C."/>
            <person name="Gautier V."/>
            <person name="Ament-Velasquez S.L."/>
            <person name="Kruys A."/>
            <person name="Hutchinson M.I."/>
            <person name="Powell A.J."/>
            <person name="Barry K."/>
            <person name="Miller A.N."/>
            <person name="Grigoriev I.V."/>
            <person name="Debuchy R."/>
            <person name="Gladieux P."/>
            <person name="Hiltunen Thoren M."/>
            <person name="Johannesson H."/>
        </authorList>
    </citation>
    <scope>NUCLEOTIDE SEQUENCE</scope>
    <source>
        <strain evidence="2">CBS 359.72</strain>
    </source>
</reference>
<proteinExistence type="predicted"/>
<comment type="caution">
    <text evidence="2">The sequence shown here is derived from an EMBL/GenBank/DDBJ whole genome shotgun (WGS) entry which is preliminary data.</text>
</comment>
<dbReference type="AlphaFoldDB" id="A0AAN7CX57"/>
<accession>A0AAN7CX57</accession>
<evidence type="ECO:0000313" key="2">
    <source>
        <dbReference type="EMBL" id="KAK4248772.1"/>
    </source>
</evidence>
<evidence type="ECO:0000256" key="1">
    <source>
        <dbReference type="SAM" id="MobiDB-lite"/>
    </source>
</evidence>
<feature type="non-terminal residue" evidence="2">
    <location>
        <position position="1"/>
    </location>
</feature>
<name>A0AAN7CX57_9PEZI</name>